<comment type="subcellular location">
    <subcellularLocation>
        <location evidence="1">Cell membrane</location>
        <topology evidence="1">Multi-pass membrane protein</topology>
    </subcellularLocation>
</comment>
<dbReference type="GO" id="GO:0005886">
    <property type="term" value="C:plasma membrane"/>
    <property type="evidence" value="ECO:0007669"/>
    <property type="project" value="UniProtKB-SubCell"/>
</dbReference>
<evidence type="ECO:0000256" key="8">
    <source>
        <dbReference type="ARBA" id="ARBA00023136"/>
    </source>
</evidence>
<dbReference type="AlphaFoldDB" id="A0A8E0M7I2"/>
<dbReference type="Pfam" id="PF03609">
    <property type="entry name" value="EII-Sor"/>
    <property type="match status" value="1"/>
</dbReference>
<keyword evidence="5" id="KW-0598">Phosphotransferase system</keyword>
<accession>A0A8E0M7I2</accession>
<dbReference type="GO" id="GO:0009401">
    <property type="term" value="P:phosphoenolpyruvate-dependent sugar phosphotransferase system"/>
    <property type="evidence" value="ECO:0007669"/>
    <property type="project" value="UniProtKB-KW"/>
</dbReference>
<feature type="transmembrane region" description="Helical" evidence="9">
    <location>
        <begin position="80"/>
        <end position="110"/>
    </location>
</feature>
<sequence length="254" mass="26919">MNINLVQAILIGFLYYLAISGTPWLTAFIANYVRQPLVNGFLVGCILGDPVKGLIIGSAINLPFIGVFLVGGTMPSDSALAGIVGTSIAMATGVSPAVAVSMAVPIGLFGNVVQTIHMTKNIAFVHMMDKAAENGDLRKIKFLHVIPPQLTTMLISAPVVAAIVYFGQAGAKKLLNMLNGAPMDIMTVLGGVLPALGIALTLKILLKDKSMILFFLIGFLMVTYNKSSMIVVAIFATAIAWFFVDLKYPSKSKA</sequence>
<evidence type="ECO:0000313" key="10">
    <source>
        <dbReference type="EMBL" id="EPC49961.1"/>
    </source>
</evidence>
<dbReference type="PROSITE" id="PS51106">
    <property type="entry name" value="PTS_EIIC_TYPE_4"/>
    <property type="match status" value="1"/>
</dbReference>
<feature type="transmembrane region" description="Helical" evidence="9">
    <location>
        <begin position="6"/>
        <end position="33"/>
    </location>
</feature>
<evidence type="ECO:0000256" key="7">
    <source>
        <dbReference type="ARBA" id="ARBA00022989"/>
    </source>
</evidence>
<proteinExistence type="predicted"/>
<keyword evidence="2" id="KW-0813">Transport</keyword>
<evidence type="ECO:0000256" key="1">
    <source>
        <dbReference type="ARBA" id="ARBA00004651"/>
    </source>
</evidence>
<dbReference type="PANTHER" id="PTHR32502">
    <property type="entry name" value="N-ACETYLGALACTOSAMINE PERMEASE II COMPONENT-RELATED"/>
    <property type="match status" value="1"/>
</dbReference>
<keyword evidence="3" id="KW-1003">Cell membrane</keyword>
<evidence type="ECO:0000256" key="9">
    <source>
        <dbReference type="SAM" id="Phobius"/>
    </source>
</evidence>
<keyword evidence="7 9" id="KW-1133">Transmembrane helix</keyword>
<evidence type="ECO:0000256" key="6">
    <source>
        <dbReference type="ARBA" id="ARBA00022692"/>
    </source>
</evidence>
<evidence type="ECO:0000256" key="5">
    <source>
        <dbReference type="ARBA" id="ARBA00022683"/>
    </source>
</evidence>
<organism evidence="10 11">
    <name type="scientific">Lacticaseibacillus paracasei subsp. paracasei CNCM I-4270</name>
    <dbReference type="NCBI Taxonomy" id="1256202"/>
    <lineage>
        <taxon>Bacteria</taxon>
        <taxon>Bacillati</taxon>
        <taxon>Bacillota</taxon>
        <taxon>Bacilli</taxon>
        <taxon>Lactobacillales</taxon>
        <taxon>Lactobacillaceae</taxon>
        <taxon>Lacticaseibacillus</taxon>
    </lineage>
</organism>
<name>A0A8E0M7I2_LACPA</name>
<dbReference type="PANTHER" id="PTHR32502:SF8">
    <property type="entry name" value="N-ACETYLGALACTOSAMINE PERMEASE IIC COMPONENT 1"/>
    <property type="match status" value="1"/>
</dbReference>
<protein>
    <submittedName>
        <fullName evidence="10">PTS sorbose-specific transporter subunit IIC</fullName>
    </submittedName>
</protein>
<feature type="transmembrane region" description="Helical" evidence="9">
    <location>
        <begin position="142"/>
        <end position="165"/>
    </location>
</feature>
<reference evidence="10 11" key="1">
    <citation type="journal article" date="2013" name="PLoS ONE">
        <title>Lactobacillus paracasei comparative genomics: towards species pan-genome definition and exploitation of diversity.</title>
        <authorList>
            <person name="Smokvina T."/>
            <person name="Wels M."/>
            <person name="Polka J."/>
            <person name="Chervaux C."/>
            <person name="Brisse S."/>
            <person name="Boekhorst J."/>
            <person name="van Hylckama Vlieg J.E."/>
            <person name="Siezen R.J."/>
        </authorList>
    </citation>
    <scope>NUCLEOTIDE SEQUENCE [LARGE SCALE GENOMIC DNA]</scope>
    <source>
        <strain evidence="10 11">CNCM I-4270</strain>
    </source>
</reference>
<keyword evidence="8 9" id="KW-0472">Membrane</keyword>
<comment type="caution">
    <text evidence="10">The sequence shown here is derived from an EMBL/GenBank/DDBJ whole genome shotgun (WGS) entry which is preliminary data.</text>
</comment>
<feature type="transmembrane region" description="Helical" evidence="9">
    <location>
        <begin position="54"/>
        <end position="74"/>
    </location>
</feature>
<feature type="transmembrane region" description="Helical" evidence="9">
    <location>
        <begin position="213"/>
        <end position="244"/>
    </location>
</feature>
<dbReference type="EMBL" id="ANJX01000430">
    <property type="protein sequence ID" value="EPC49961.1"/>
    <property type="molecule type" value="Genomic_DNA"/>
</dbReference>
<dbReference type="InterPro" id="IPR004700">
    <property type="entry name" value="PTS_IIC_man"/>
</dbReference>
<evidence type="ECO:0000256" key="3">
    <source>
        <dbReference type="ARBA" id="ARBA00022475"/>
    </source>
</evidence>
<evidence type="ECO:0000256" key="4">
    <source>
        <dbReference type="ARBA" id="ARBA00022597"/>
    </source>
</evidence>
<gene>
    <name evidence="10" type="ORF">Lpp77_16037</name>
</gene>
<keyword evidence="6 9" id="KW-0812">Transmembrane</keyword>
<feature type="transmembrane region" description="Helical" evidence="9">
    <location>
        <begin position="185"/>
        <end position="206"/>
    </location>
</feature>
<evidence type="ECO:0000313" key="11">
    <source>
        <dbReference type="Proteomes" id="UP000014249"/>
    </source>
</evidence>
<dbReference type="InterPro" id="IPR050303">
    <property type="entry name" value="GatZ_KbaZ_carbometab"/>
</dbReference>
<keyword evidence="4" id="KW-0762">Sugar transport</keyword>
<evidence type="ECO:0000256" key="2">
    <source>
        <dbReference type="ARBA" id="ARBA00022448"/>
    </source>
</evidence>
<dbReference type="Proteomes" id="UP000014249">
    <property type="component" value="Unassembled WGS sequence"/>
</dbReference>